<dbReference type="Proteomes" id="UP000735541">
    <property type="component" value="Unassembled WGS sequence"/>
</dbReference>
<evidence type="ECO:0000313" key="1">
    <source>
        <dbReference type="EMBL" id="MBV7674284.1"/>
    </source>
</evidence>
<dbReference type="RefSeq" id="WP_228873993.1">
    <property type="nucleotide sequence ID" value="NZ_JAHUVW010000004.1"/>
</dbReference>
<keyword evidence="2" id="KW-1185">Reference proteome</keyword>
<evidence type="ECO:0000313" key="2">
    <source>
        <dbReference type="Proteomes" id="UP000735541"/>
    </source>
</evidence>
<protein>
    <submittedName>
        <fullName evidence="1">Uncharacterized protein</fullName>
    </submittedName>
</protein>
<sequence length="101" mass="10570">MSVTFSAGLTGEPVNMNNANAAHVLSALGYYETYGAEDAGLFLGRVLLALALAPQDAGRPAAGDGRYIDCGRPQGYTQERLMQLHGLAATAQASGRRVTWG</sequence>
<gene>
    <name evidence="1" type="ORF">STHAL_33090</name>
</gene>
<organism evidence="1 2">
    <name type="scientific">Streptomyces halstedii</name>
    <dbReference type="NCBI Taxonomy" id="1944"/>
    <lineage>
        <taxon>Bacteria</taxon>
        <taxon>Bacillati</taxon>
        <taxon>Actinomycetota</taxon>
        <taxon>Actinomycetes</taxon>
        <taxon>Kitasatosporales</taxon>
        <taxon>Streptomycetaceae</taxon>
        <taxon>Streptomyces</taxon>
    </lineage>
</organism>
<accession>A0ABS6U162</accession>
<dbReference type="EMBL" id="JAHUVW010000004">
    <property type="protein sequence ID" value="MBV7674284.1"/>
    <property type="molecule type" value="Genomic_DNA"/>
</dbReference>
<name>A0ABS6U162_STRHA</name>
<reference evidence="1 2" key="1">
    <citation type="submission" date="2021-07" db="EMBL/GenBank/DDBJ databases">
        <title>Sequencing Streptomyces halstedii LGO-A4 genome an citrus endophytic actinomycete.</title>
        <authorList>
            <person name="Samborskyy M."/>
            <person name="Scott N."/>
            <person name="Deglau R."/>
            <person name="Dickens S."/>
            <person name="Oliveira L.G."/>
        </authorList>
    </citation>
    <scope>NUCLEOTIDE SEQUENCE [LARGE SCALE GENOMIC DNA]</scope>
    <source>
        <strain evidence="1 2">LGO-A4</strain>
    </source>
</reference>
<proteinExistence type="predicted"/>
<comment type="caution">
    <text evidence="1">The sequence shown here is derived from an EMBL/GenBank/DDBJ whole genome shotgun (WGS) entry which is preliminary data.</text>
</comment>